<organism evidence="1 2">
    <name type="scientific">Microvirga brassicacearum</name>
    <dbReference type="NCBI Taxonomy" id="2580413"/>
    <lineage>
        <taxon>Bacteria</taxon>
        <taxon>Pseudomonadati</taxon>
        <taxon>Pseudomonadota</taxon>
        <taxon>Alphaproteobacteria</taxon>
        <taxon>Hyphomicrobiales</taxon>
        <taxon>Methylobacteriaceae</taxon>
        <taxon>Microvirga</taxon>
    </lineage>
</organism>
<dbReference type="Proteomes" id="UP000325684">
    <property type="component" value="Unassembled WGS sequence"/>
</dbReference>
<protein>
    <submittedName>
        <fullName evidence="1">Uncharacterized protein</fullName>
    </submittedName>
</protein>
<name>A0A5N3P3Y9_9HYPH</name>
<evidence type="ECO:0000313" key="1">
    <source>
        <dbReference type="EMBL" id="KAB0264434.1"/>
    </source>
</evidence>
<gene>
    <name evidence="1" type="ORF">FEZ63_22630</name>
</gene>
<dbReference type="OrthoDB" id="7592571at2"/>
<dbReference type="AlphaFoldDB" id="A0A5N3P3Y9"/>
<sequence>MLVYGDVTRLETVGKKRDLIETALRGVAKPGVGIERHAALVSAFVTAGELVQGIADFEFQRTGFDAVSDAQATGMAFLVDLALLLDRSWRSGFAPIELPTSLTRRLASLDGTVAISCRKAEGYAFYALYPEAYLQAAACSGLGADTQVIGIRSIGTGLAALVAAGIGAEPPVTVRPVGDPRCRELKIGAALAARLRMNPRRDFAVVDEGPGLTGSSFGAVADWLEANGVARHSIHFFPSHDNDLGPRASKVHRSLWGSVARHVVSAEDVLLRPPGECRSLAEWLETLLGPLDCPLRDISGGASRAERYASTEEWPASNIQQERRKYMARAGGQSWLVKFAGLGELGEQKLQTGRLLHHAGFTPSIAGLRHGFLVEKWHEHAPSLDQVSFDRDRLIERIGAYLGFRGRHLESAGSQGASLEALAHMAVHNARMALGDSAADALAGVLCRWPELQHKVRPVDTDNRMHAWEWLIVDQQLIKTDALDHSTAHDLIGHQDIAWDVAGARIEFHLAPDETRRLCAIVEACSARVIDPDVLAYMQPCYLAFQLGAFAMAADAISPGEERVRLQAMSCRYAALLEAQLKSVTICHGD</sequence>
<dbReference type="EMBL" id="VCMV01000071">
    <property type="protein sequence ID" value="KAB0264434.1"/>
    <property type="molecule type" value="Genomic_DNA"/>
</dbReference>
<proteinExistence type="predicted"/>
<accession>A0A5N3P3Y9</accession>
<evidence type="ECO:0000313" key="2">
    <source>
        <dbReference type="Proteomes" id="UP000325684"/>
    </source>
</evidence>
<reference evidence="1 2" key="1">
    <citation type="journal article" date="2019" name="Microorganisms">
        <title>Genome Insights into the Novel Species Microvirga brassicacearum, a Rapeseed Endophyte with Biotechnological Potential.</title>
        <authorList>
            <person name="Jimenez-Gomez A."/>
            <person name="Saati-Santamaria Z."/>
            <person name="Igual J.M."/>
            <person name="Rivas R."/>
            <person name="Mateos P.F."/>
            <person name="Garcia-Fraile P."/>
        </authorList>
    </citation>
    <scope>NUCLEOTIDE SEQUENCE [LARGE SCALE GENOMIC DNA]</scope>
    <source>
        <strain evidence="1 2">CDVBN77</strain>
    </source>
</reference>
<comment type="caution">
    <text evidence="1">The sequence shown here is derived from an EMBL/GenBank/DDBJ whole genome shotgun (WGS) entry which is preliminary data.</text>
</comment>
<dbReference type="RefSeq" id="WP_150949143.1">
    <property type="nucleotide sequence ID" value="NZ_VCMV01000071.1"/>
</dbReference>
<keyword evidence="2" id="KW-1185">Reference proteome</keyword>